<proteinExistence type="predicted"/>
<dbReference type="AlphaFoldDB" id="A0A538T9T5"/>
<dbReference type="SUPFAM" id="SSF52833">
    <property type="entry name" value="Thioredoxin-like"/>
    <property type="match status" value="1"/>
</dbReference>
<evidence type="ECO:0000256" key="1">
    <source>
        <dbReference type="SAM" id="MobiDB-lite"/>
    </source>
</evidence>
<feature type="domain" description="Thioredoxin" evidence="2">
    <location>
        <begin position="80"/>
        <end position="201"/>
    </location>
</feature>
<comment type="caution">
    <text evidence="3">The sequence shown here is derived from an EMBL/GenBank/DDBJ whole genome shotgun (WGS) entry which is preliminary data.</text>
</comment>
<dbReference type="Proteomes" id="UP000320913">
    <property type="component" value="Unassembled WGS sequence"/>
</dbReference>
<sequence>MDSLRAPSHLPWAADLHREKAEMSGLPGSGPLPQRGVLPEWEDPAVGAGQGEESEGKDEAQDQGEARDEAGGEAQMSSVAKPGTRAPDFNLPLVGGGYRGLRDLLDPGGGVLVFFKEDCPASELVVPRLGPLAEALRKEERFFLAIAEDSEEAARAFRDRNGIRFPIAWEAPPYPASRDYAIGTVPALFVVDGAGYIAERV</sequence>
<dbReference type="InterPro" id="IPR013766">
    <property type="entry name" value="Thioredoxin_domain"/>
</dbReference>
<evidence type="ECO:0000313" key="4">
    <source>
        <dbReference type="Proteomes" id="UP000320913"/>
    </source>
</evidence>
<dbReference type="EMBL" id="VBOV01000081">
    <property type="protein sequence ID" value="TMQ60304.1"/>
    <property type="molecule type" value="Genomic_DNA"/>
</dbReference>
<dbReference type="GO" id="GO:0016491">
    <property type="term" value="F:oxidoreductase activity"/>
    <property type="evidence" value="ECO:0007669"/>
    <property type="project" value="InterPro"/>
</dbReference>
<accession>A0A538T9T5</accession>
<feature type="region of interest" description="Disordered" evidence="1">
    <location>
        <begin position="20"/>
        <end position="86"/>
    </location>
</feature>
<protein>
    <submittedName>
        <fullName evidence="3">Redoxin domain-containing protein</fullName>
    </submittedName>
</protein>
<dbReference type="Pfam" id="PF00578">
    <property type="entry name" value="AhpC-TSA"/>
    <property type="match status" value="1"/>
</dbReference>
<feature type="compositionally biased region" description="Basic and acidic residues" evidence="1">
    <location>
        <begin position="57"/>
        <end position="70"/>
    </location>
</feature>
<gene>
    <name evidence="3" type="ORF">E6K75_03005</name>
</gene>
<dbReference type="GO" id="GO:0016209">
    <property type="term" value="F:antioxidant activity"/>
    <property type="evidence" value="ECO:0007669"/>
    <property type="project" value="InterPro"/>
</dbReference>
<dbReference type="Gene3D" id="3.40.30.10">
    <property type="entry name" value="Glutaredoxin"/>
    <property type="match status" value="1"/>
</dbReference>
<dbReference type="InterPro" id="IPR036249">
    <property type="entry name" value="Thioredoxin-like_sf"/>
</dbReference>
<reference evidence="3 4" key="1">
    <citation type="journal article" date="2019" name="Nat. Microbiol.">
        <title>Mediterranean grassland soil C-N compound turnover is dependent on rainfall and depth, and is mediated by genomically divergent microorganisms.</title>
        <authorList>
            <person name="Diamond S."/>
            <person name="Andeer P.F."/>
            <person name="Li Z."/>
            <person name="Crits-Christoph A."/>
            <person name="Burstein D."/>
            <person name="Anantharaman K."/>
            <person name="Lane K.R."/>
            <person name="Thomas B.C."/>
            <person name="Pan C."/>
            <person name="Northen T.R."/>
            <person name="Banfield J.F."/>
        </authorList>
    </citation>
    <scope>NUCLEOTIDE SEQUENCE [LARGE SCALE GENOMIC DNA]</scope>
    <source>
        <strain evidence="3">WS_5</strain>
    </source>
</reference>
<dbReference type="InterPro" id="IPR000866">
    <property type="entry name" value="AhpC/TSA"/>
</dbReference>
<name>A0A538T9T5_UNCEI</name>
<dbReference type="PROSITE" id="PS51352">
    <property type="entry name" value="THIOREDOXIN_2"/>
    <property type="match status" value="1"/>
</dbReference>
<organism evidence="3 4">
    <name type="scientific">Eiseniibacteriota bacterium</name>
    <dbReference type="NCBI Taxonomy" id="2212470"/>
    <lineage>
        <taxon>Bacteria</taxon>
        <taxon>Candidatus Eiseniibacteriota</taxon>
    </lineage>
</organism>
<evidence type="ECO:0000313" key="3">
    <source>
        <dbReference type="EMBL" id="TMQ60304.1"/>
    </source>
</evidence>
<evidence type="ECO:0000259" key="2">
    <source>
        <dbReference type="PROSITE" id="PS51352"/>
    </source>
</evidence>
<feature type="non-terminal residue" evidence="3">
    <location>
        <position position="201"/>
    </location>
</feature>